<sequence length="326" mass="34905">MAALLVVAAMLYFAGRAFGLWGADQDGPLRLYGNVEIREVQLGFRVPGRIDKLLVDEGDRVIRGQVLAQLDTRPLQDRLAGADARAMAASATAARDANGARPQELGEARAEVAAAEAALAEARRQYDRRLALIEKGFISKADVQTAEAALRSAQARVAQASAALSLVAAGTRIEDQAASQATREAVLAERRAAQTDLDDTVIRAPEPGQVLTRAREAGAIVTAGQTVLTLALTQPVRVRAYVAEPDLHRVKPGMPVKVRTDGTSREWAARVGFVSPVAEFTPKTVQTEQLRTDLVYRVRLIVEDPGGDLRQGAPVTVVIPDAPVRN</sequence>
<keyword evidence="2 3" id="KW-0175">Coiled coil</keyword>
<proteinExistence type="predicted"/>
<accession>A0A2N0I321</accession>
<feature type="coiled-coil region" evidence="3">
    <location>
        <begin position="105"/>
        <end position="163"/>
    </location>
</feature>
<dbReference type="SUPFAM" id="SSF111369">
    <property type="entry name" value="HlyD-like secretion proteins"/>
    <property type="match status" value="3"/>
</dbReference>
<dbReference type="InterPro" id="IPR058625">
    <property type="entry name" value="MdtA-like_BSH"/>
</dbReference>
<name>A0A2N0I321_9SPHN</name>
<keyword evidence="8" id="KW-1185">Reference proteome</keyword>
<dbReference type="EMBL" id="PHUF01000002">
    <property type="protein sequence ID" value="PKB25589.1"/>
    <property type="molecule type" value="Genomic_DNA"/>
</dbReference>
<dbReference type="Gene3D" id="2.40.50.100">
    <property type="match status" value="1"/>
</dbReference>
<dbReference type="Pfam" id="PF25876">
    <property type="entry name" value="HH_MFP_RND"/>
    <property type="match status" value="1"/>
</dbReference>
<feature type="domain" description="Multidrug resistance protein MdtA-like barrel-sandwich hybrid" evidence="5">
    <location>
        <begin position="38"/>
        <end position="227"/>
    </location>
</feature>
<dbReference type="Proteomes" id="UP000232587">
    <property type="component" value="Unassembled WGS sequence"/>
</dbReference>
<evidence type="ECO:0000256" key="1">
    <source>
        <dbReference type="ARBA" id="ARBA00004196"/>
    </source>
</evidence>
<gene>
    <name evidence="7" type="ORF">B0I00_0791</name>
</gene>
<dbReference type="AlphaFoldDB" id="A0A2N0I321"/>
<dbReference type="RefSeq" id="WP_232730102.1">
    <property type="nucleotide sequence ID" value="NZ_PHUF01000002.1"/>
</dbReference>
<dbReference type="PRINTS" id="PR01490">
    <property type="entry name" value="RTXTOXIND"/>
</dbReference>
<feature type="domain" description="Multidrug resistance protein MdtA-like alpha-helical hairpin" evidence="4">
    <location>
        <begin position="105"/>
        <end position="164"/>
    </location>
</feature>
<evidence type="ECO:0000256" key="2">
    <source>
        <dbReference type="ARBA" id="ARBA00023054"/>
    </source>
</evidence>
<dbReference type="Gene3D" id="1.10.287.470">
    <property type="entry name" value="Helix hairpin bin"/>
    <property type="match status" value="2"/>
</dbReference>
<dbReference type="Pfam" id="PF25990">
    <property type="entry name" value="Beta-barrel_YknX"/>
    <property type="match status" value="1"/>
</dbReference>
<reference evidence="7 8" key="1">
    <citation type="submission" date="2017-11" db="EMBL/GenBank/DDBJ databases">
        <title>Genomic Encyclopedia of Type Strains, Phase III (KMG-III): the genomes of soil and plant-associated and newly described type strains.</title>
        <authorList>
            <person name="Whitman W."/>
        </authorList>
    </citation>
    <scope>NUCLEOTIDE SEQUENCE [LARGE SCALE GENOMIC DNA]</scope>
    <source>
        <strain evidence="7 8">CGMCC 1.12274</strain>
    </source>
</reference>
<evidence type="ECO:0000259" key="4">
    <source>
        <dbReference type="Pfam" id="PF25876"/>
    </source>
</evidence>
<protein>
    <submittedName>
        <fullName evidence="7">HlyD family secretion protein</fullName>
    </submittedName>
</protein>
<dbReference type="Pfam" id="PF25917">
    <property type="entry name" value="BSH_RND"/>
    <property type="match status" value="1"/>
</dbReference>
<feature type="domain" description="YknX-like beta-barrel" evidence="6">
    <location>
        <begin position="237"/>
        <end position="319"/>
    </location>
</feature>
<evidence type="ECO:0000259" key="6">
    <source>
        <dbReference type="Pfam" id="PF25990"/>
    </source>
</evidence>
<dbReference type="GO" id="GO:0042597">
    <property type="term" value="C:periplasmic space"/>
    <property type="evidence" value="ECO:0007669"/>
    <property type="project" value="UniProtKB-SubCell"/>
</dbReference>
<dbReference type="PANTHER" id="PTHR32347">
    <property type="entry name" value="EFFLUX SYSTEM COMPONENT YKNX-RELATED"/>
    <property type="match status" value="1"/>
</dbReference>
<comment type="subcellular location">
    <subcellularLocation>
        <location evidence="1">Cell envelope</location>
    </subcellularLocation>
</comment>
<organism evidence="7 8">
    <name type="scientific">Novosphingobium kunmingense</name>
    <dbReference type="NCBI Taxonomy" id="1211806"/>
    <lineage>
        <taxon>Bacteria</taxon>
        <taxon>Pseudomonadati</taxon>
        <taxon>Pseudomonadota</taxon>
        <taxon>Alphaproteobacteria</taxon>
        <taxon>Sphingomonadales</taxon>
        <taxon>Sphingomonadaceae</taxon>
        <taxon>Novosphingobium</taxon>
    </lineage>
</organism>
<comment type="caution">
    <text evidence="7">The sequence shown here is derived from an EMBL/GenBank/DDBJ whole genome shotgun (WGS) entry which is preliminary data.</text>
</comment>
<dbReference type="Gene3D" id="2.40.30.170">
    <property type="match status" value="1"/>
</dbReference>
<evidence type="ECO:0000259" key="5">
    <source>
        <dbReference type="Pfam" id="PF25917"/>
    </source>
</evidence>
<dbReference type="InterPro" id="IPR058624">
    <property type="entry name" value="MdtA-like_HH"/>
</dbReference>
<evidence type="ECO:0000256" key="3">
    <source>
        <dbReference type="SAM" id="Coils"/>
    </source>
</evidence>
<dbReference type="PANTHER" id="PTHR32347:SF29">
    <property type="entry name" value="UPF0194 MEMBRANE PROTEIN YBHG"/>
    <property type="match status" value="1"/>
</dbReference>
<dbReference type="InterPro" id="IPR050465">
    <property type="entry name" value="UPF0194_transport"/>
</dbReference>
<evidence type="ECO:0000313" key="7">
    <source>
        <dbReference type="EMBL" id="PKB25589.1"/>
    </source>
</evidence>
<dbReference type="InterPro" id="IPR058636">
    <property type="entry name" value="Beta-barrel_YknX"/>
</dbReference>
<evidence type="ECO:0000313" key="8">
    <source>
        <dbReference type="Proteomes" id="UP000232587"/>
    </source>
</evidence>